<dbReference type="NCBIfam" id="TIGR01409">
    <property type="entry name" value="TAT_signal_seq"/>
    <property type="match status" value="1"/>
</dbReference>
<evidence type="ECO:0000256" key="2">
    <source>
        <dbReference type="SAM" id="SignalP"/>
    </source>
</evidence>
<reference evidence="3" key="1">
    <citation type="submission" date="2013-11" db="EMBL/GenBank/DDBJ databases">
        <title>Draft genome sequence of the broad-host-range Rhizobium sp. LPU83 strain, a member of the low-genetic diversity Oregon-like Rhizobium sp. group.</title>
        <authorList>
            <person name="Wibberg D."/>
            <person name="Puehler A."/>
            <person name="Schlueter A."/>
        </authorList>
    </citation>
    <scope>NUCLEOTIDE SEQUENCE [LARGE SCALE GENOMIC DNA]</scope>
    <source>
        <strain evidence="3">LPU83</strain>
        <plasmid evidence="3">pLPU83d</plasmid>
    </source>
</reference>
<dbReference type="PATRIC" id="fig|348824.6.peg.6319"/>
<proteinExistence type="predicted"/>
<organism evidence="3 4">
    <name type="scientific">Rhizobium favelukesii</name>
    <dbReference type="NCBI Taxonomy" id="348824"/>
    <lineage>
        <taxon>Bacteria</taxon>
        <taxon>Pseudomonadati</taxon>
        <taxon>Pseudomonadota</taxon>
        <taxon>Alphaproteobacteria</taxon>
        <taxon>Hyphomicrobiales</taxon>
        <taxon>Rhizobiaceae</taxon>
        <taxon>Rhizobium/Agrobacterium group</taxon>
        <taxon>Rhizobium</taxon>
    </lineage>
</organism>
<protein>
    <submittedName>
        <fullName evidence="3">Secreted protein</fullName>
    </submittedName>
</protein>
<dbReference type="RefSeq" id="WP_176703585.1">
    <property type="nucleotide sequence ID" value="NZ_ATTO01000022.1"/>
</dbReference>
<keyword evidence="3" id="KW-0614">Plasmid</keyword>
<dbReference type="Proteomes" id="UP000019443">
    <property type="component" value="Plasmid pLPU83d"/>
</dbReference>
<dbReference type="InterPro" id="IPR019546">
    <property type="entry name" value="TAT_signal_bac_arc"/>
</dbReference>
<evidence type="ECO:0000313" key="3">
    <source>
        <dbReference type="EMBL" id="CDM62035.1"/>
    </source>
</evidence>
<evidence type="ECO:0000313" key="4">
    <source>
        <dbReference type="Proteomes" id="UP000019443"/>
    </source>
</evidence>
<dbReference type="InterPro" id="IPR006311">
    <property type="entry name" value="TAT_signal"/>
</dbReference>
<evidence type="ECO:0000256" key="1">
    <source>
        <dbReference type="SAM" id="MobiDB-lite"/>
    </source>
</evidence>
<name>W6RPE6_9HYPH</name>
<feature type="signal peptide" evidence="2">
    <location>
        <begin position="1"/>
        <end position="26"/>
    </location>
</feature>
<feature type="chain" id="PRO_5004881137" evidence="2">
    <location>
        <begin position="27"/>
        <end position="133"/>
    </location>
</feature>
<dbReference type="Pfam" id="PF10518">
    <property type="entry name" value="TAT_signal"/>
    <property type="match status" value="1"/>
</dbReference>
<gene>
    <name evidence="3" type="ORF">LPU83_pLPU83d_0664</name>
</gene>
<dbReference type="AlphaFoldDB" id="W6RPE6"/>
<sequence length="133" mass="14672">MISRRELLKAAAALSAMAGLPKIAFANMAFAPRPSTWRTFEITTRVELLRADSAARAWIPLPVLRAGDWNRPGDITWTTNAASARIVRDDAGRQGSIALIRMRSDTRSGPAKLLPDRQRRQRPIATFMGGHHG</sequence>
<keyword evidence="4" id="KW-1185">Reference proteome</keyword>
<accession>W6RPE6</accession>
<dbReference type="EMBL" id="HG916855">
    <property type="protein sequence ID" value="CDM62035.1"/>
    <property type="molecule type" value="Genomic_DNA"/>
</dbReference>
<geneLocation type="plasmid" evidence="3 4">
    <name>pLPU83d</name>
</geneLocation>
<dbReference type="KEGG" id="rhl:LPU83_pLPU83d_0664"/>
<dbReference type="HOGENOM" id="CLU_1905058_0_0_5"/>
<dbReference type="PROSITE" id="PS51318">
    <property type="entry name" value="TAT"/>
    <property type="match status" value="1"/>
</dbReference>
<feature type="region of interest" description="Disordered" evidence="1">
    <location>
        <begin position="106"/>
        <end position="133"/>
    </location>
</feature>
<keyword evidence="2" id="KW-0732">Signal</keyword>